<feature type="transmembrane region" description="Helical" evidence="2">
    <location>
        <begin position="37"/>
        <end position="55"/>
    </location>
</feature>
<reference evidence="3 4" key="1">
    <citation type="submission" date="2018-09" db="EMBL/GenBank/DDBJ databases">
        <authorList>
            <person name="Zhu H."/>
        </authorList>
    </citation>
    <scope>NUCLEOTIDE SEQUENCE [LARGE SCALE GENOMIC DNA]</scope>
    <source>
        <strain evidence="3 4">K1S02-61</strain>
    </source>
</reference>
<keyword evidence="2" id="KW-0812">Transmembrane</keyword>
<keyword evidence="2" id="KW-0472">Membrane</keyword>
<feature type="region of interest" description="Disordered" evidence="1">
    <location>
        <begin position="74"/>
        <end position="140"/>
    </location>
</feature>
<accession>A0A418XR20</accession>
<feature type="compositionally biased region" description="Basic and acidic residues" evidence="1">
    <location>
        <begin position="79"/>
        <end position="93"/>
    </location>
</feature>
<protein>
    <submittedName>
        <fullName evidence="3">Uncharacterized protein</fullName>
    </submittedName>
</protein>
<sequence length="296" mass="33108">MRDHSHSSPANTGYCEHCGQALPSAVPVYGSARVNRVGLAVTVGLHLLLVALYLFKPDKDITLKPPAGGGMVYVSPISERPKAQPKPKSEPRKQASKAAKARPEPVLNVERLPDTITLPNEKPVKLAEEPPKKLEAPQDEDMAARIARKRAERGQSEEPPAPESEAARGMRNALANIAAANGRAQNDSNETGGIFEVTDKTFSSAQLKFRGWNPNFKRRWLQQVNVELGREPDIETAIVKKMIELIRKEKVGDFDWDSRRLQRVVRMSARVQDTAELEAFLFREMFEDYKPPRGRR</sequence>
<evidence type="ECO:0000256" key="1">
    <source>
        <dbReference type="SAM" id="MobiDB-lite"/>
    </source>
</evidence>
<feature type="region of interest" description="Disordered" evidence="1">
    <location>
        <begin position="148"/>
        <end position="167"/>
    </location>
</feature>
<comment type="caution">
    <text evidence="3">The sequence shown here is derived from an EMBL/GenBank/DDBJ whole genome shotgun (WGS) entry which is preliminary data.</text>
</comment>
<dbReference type="Proteomes" id="UP000284006">
    <property type="component" value="Unassembled WGS sequence"/>
</dbReference>
<gene>
    <name evidence="3" type="ORF">D3872_16345</name>
</gene>
<evidence type="ECO:0000313" key="4">
    <source>
        <dbReference type="Proteomes" id="UP000284006"/>
    </source>
</evidence>
<name>A0A418XR20_9BURK</name>
<feature type="compositionally biased region" description="Basic and acidic residues" evidence="1">
    <location>
        <begin position="122"/>
        <end position="136"/>
    </location>
</feature>
<evidence type="ECO:0000256" key="2">
    <source>
        <dbReference type="SAM" id="Phobius"/>
    </source>
</evidence>
<organism evidence="3 4">
    <name type="scientific">Massilia cavernae</name>
    <dbReference type="NCBI Taxonomy" id="2320864"/>
    <lineage>
        <taxon>Bacteria</taxon>
        <taxon>Pseudomonadati</taxon>
        <taxon>Pseudomonadota</taxon>
        <taxon>Betaproteobacteria</taxon>
        <taxon>Burkholderiales</taxon>
        <taxon>Oxalobacteraceae</taxon>
        <taxon>Telluria group</taxon>
        <taxon>Massilia</taxon>
    </lineage>
</organism>
<dbReference type="EMBL" id="QYUP01000124">
    <property type="protein sequence ID" value="RJG14852.1"/>
    <property type="molecule type" value="Genomic_DNA"/>
</dbReference>
<proteinExistence type="predicted"/>
<keyword evidence="4" id="KW-1185">Reference proteome</keyword>
<keyword evidence="2" id="KW-1133">Transmembrane helix</keyword>
<evidence type="ECO:0000313" key="3">
    <source>
        <dbReference type="EMBL" id="RJG14852.1"/>
    </source>
</evidence>
<dbReference type="AlphaFoldDB" id="A0A418XR20"/>
<dbReference type="OrthoDB" id="8559866at2"/>